<evidence type="ECO:0000256" key="1">
    <source>
        <dbReference type="ARBA" id="ARBA00004370"/>
    </source>
</evidence>
<dbReference type="EMBL" id="FMBA01000012">
    <property type="protein sequence ID" value="SCB96081.1"/>
    <property type="molecule type" value="Genomic_DNA"/>
</dbReference>
<feature type="transmembrane region" description="Helical" evidence="9">
    <location>
        <begin position="17"/>
        <end position="36"/>
    </location>
</feature>
<keyword evidence="4 9" id="KW-0812">Transmembrane</keyword>
<dbReference type="PROSITE" id="PS01067">
    <property type="entry name" value="SECE_SEC61G"/>
    <property type="match status" value="1"/>
</dbReference>
<dbReference type="AlphaFoldDB" id="A0A1C4ANG7"/>
<keyword evidence="8 9" id="KW-0472">Membrane</keyword>
<evidence type="ECO:0000313" key="11">
    <source>
        <dbReference type="Proteomes" id="UP000199698"/>
    </source>
</evidence>
<dbReference type="GO" id="GO:0005886">
    <property type="term" value="C:plasma membrane"/>
    <property type="evidence" value="ECO:0007669"/>
    <property type="project" value="UniProtKB-UniRule"/>
</dbReference>
<name>A0A1C4ANG7_9GAMM</name>
<dbReference type="InterPro" id="IPR005807">
    <property type="entry name" value="SecE_bac"/>
</dbReference>
<dbReference type="InterPro" id="IPR038379">
    <property type="entry name" value="SecE_sf"/>
</dbReference>
<feature type="transmembrane region" description="Helical" evidence="9">
    <location>
        <begin position="99"/>
        <end position="117"/>
    </location>
</feature>
<keyword evidence="6 9" id="KW-1133">Transmembrane helix</keyword>
<accession>A0A1C4ANG7</accession>
<comment type="function">
    <text evidence="9">Essential subunit of the Sec protein translocation channel SecYEG. Clamps together the 2 halves of SecY. May contact the channel plug during translocation.</text>
</comment>
<keyword evidence="2 9" id="KW-0813">Transport</keyword>
<sequence length="133" mass="15028">MLVSNESQNPNTILDKFKWSLVLVLIAFVVWGNFYFSGPNDIYQPNTIVRIIAVVIISLLALFIAMTTNIGKSFLSFLQESRKELRKVVWPTRKETTQTTLLVAAITIVAGLALWGMDSLFRSVVFYLTLIGR</sequence>
<dbReference type="Gene3D" id="1.20.5.1030">
    <property type="entry name" value="Preprotein translocase secy subunit"/>
    <property type="match status" value="1"/>
</dbReference>
<dbReference type="Pfam" id="PF00584">
    <property type="entry name" value="SecE"/>
    <property type="match status" value="1"/>
</dbReference>
<keyword evidence="11" id="KW-1185">Reference proteome</keyword>
<protein>
    <recommendedName>
        <fullName evidence="9">Protein translocase subunit SecE</fullName>
    </recommendedName>
</protein>
<reference evidence="11" key="1">
    <citation type="submission" date="2016-08" db="EMBL/GenBank/DDBJ databases">
        <authorList>
            <person name="Varghese N."/>
            <person name="Submissions Spin"/>
        </authorList>
    </citation>
    <scope>NUCLEOTIDE SEQUENCE [LARGE SCALE GENOMIC DNA]</scope>
    <source>
        <strain evidence="11">R-53144</strain>
    </source>
</reference>
<evidence type="ECO:0000256" key="8">
    <source>
        <dbReference type="ARBA" id="ARBA00023136"/>
    </source>
</evidence>
<evidence type="ECO:0000256" key="7">
    <source>
        <dbReference type="ARBA" id="ARBA00023010"/>
    </source>
</evidence>
<keyword evidence="5 9" id="KW-0653">Protein transport</keyword>
<comment type="subcellular location">
    <subcellularLocation>
        <location evidence="1">Membrane</location>
    </subcellularLocation>
</comment>
<gene>
    <name evidence="9" type="primary">secE</name>
    <name evidence="10" type="ORF">GA0061080_101249</name>
</gene>
<dbReference type="GO" id="GO:0009306">
    <property type="term" value="P:protein secretion"/>
    <property type="evidence" value="ECO:0007669"/>
    <property type="project" value="UniProtKB-UniRule"/>
</dbReference>
<dbReference type="STRING" id="1798183.GA0061080_101249"/>
<evidence type="ECO:0000256" key="6">
    <source>
        <dbReference type="ARBA" id="ARBA00022989"/>
    </source>
</evidence>
<evidence type="ECO:0000256" key="4">
    <source>
        <dbReference type="ARBA" id="ARBA00022692"/>
    </source>
</evidence>
<dbReference type="NCBIfam" id="TIGR00964">
    <property type="entry name" value="secE_bact"/>
    <property type="match status" value="1"/>
</dbReference>
<comment type="subunit">
    <text evidence="9">Component of the Sec protein translocase complex. Heterotrimer consisting of SecY, SecE and SecG subunits. The heterotrimers can form oligomers, although 1 heterotrimer is thought to be able to translocate proteins. Interacts with the ribosome. Interacts with SecDF, and other proteins may be involved. Interacts with SecA.</text>
</comment>
<comment type="caution">
    <text evidence="9">Lacks conserved residue(s) required for the propagation of feature annotation.</text>
</comment>
<dbReference type="HAMAP" id="MF_00422">
    <property type="entry name" value="SecE"/>
    <property type="match status" value="1"/>
</dbReference>
<dbReference type="GO" id="GO:0065002">
    <property type="term" value="P:intracellular protein transmembrane transport"/>
    <property type="evidence" value="ECO:0007669"/>
    <property type="project" value="UniProtKB-UniRule"/>
</dbReference>
<keyword evidence="3 9" id="KW-1003">Cell membrane</keyword>
<dbReference type="PANTHER" id="PTHR33910:SF1">
    <property type="entry name" value="PROTEIN TRANSLOCASE SUBUNIT SECE"/>
    <property type="match status" value="1"/>
</dbReference>
<evidence type="ECO:0000256" key="2">
    <source>
        <dbReference type="ARBA" id="ARBA00022448"/>
    </source>
</evidence>
<dbReference type="PRINTS" id="PR01650">
    <property type="entry name" value="SECETRNLCASE"/>
</dbReference>
<dbReference type="GO" id="GO:0008320">
    <property type="term" value="F:protein transmembrane transporter activity"/>
    <property type="evidence" value="ECO:0007669"/>
    <property type="project" value="UniProtKB-UniRule"/>
</dbReference>
<evidence type="ECO:0000313" key="10">
    <source>
        <dbReference type="EMBL" id="SCB96081.1"/>
    </source>
</evidence>
<dbReference type="PANTHER" id="PTHR33910">
    <property type="entry name" value="PROTEIN TRANSLOCASE SUBUNIT SECE"/>
    <property type="match status" value="1"/>
</dbReference>
<feature type="transmembrane region" description="Helical" evidence="9">
    <location>
        <begin position="48"/>
        <end position="78"/>
    </location>
</feature>
<dbReference type="GO" id="GO:0043952">
    <property type="term" value="P:protein transport by the Sec complex"/>
    <property type="evidence" value="ECO:0007669"/>
    <property type="project" value="UniProtKB-UniRule"/>
</dbReference>
<keyword evidence="7 9" id="KW-0811">Translocation</keyword>
<proteinExistence type="inferred from homology"/>
<dbReference type="GO" id="GO:0006605">
    <property type="term" value="P:protein targeting"/>
    <property type="evidence" value="ECO:0007669"/>
    <property type="project" value="UniProtKB-UniRule"/>
</dbReference>
<dbReference type="RefSeq" id="WP_209435739.1">
    <property type="nucleotide sequence ID" value="NZ_FMBA01000012.1"/>
</dbReference>
<evidence type="ECO:0000256" key="3">
    <source>
        <dbReference type="ARBA" id="ARBA00022475"/>
    </source>
</evidence>
<evidence type="ECO:0000256" key="9">
    <source>
        <dbReference type="HAMAP-Rule" id="MF_00422"/>
    </source>
</evidence>
<organism evidence="10 11">
    <name type="scientific">Gilliamella intestini</name>
    <dbReference type="NCBI Taxonomy" id="1798183"/>
    <lineage>
        <taxon>Bacteria</taxon>
        <taxon>Pseudomonadati</taxon>
        <taxon>Pseudomonadota</taxon>
        <taxon>Gammaproteobacteria</taxon>
        <taxon>Orbales</taxon>
        <taxon>Orbaceae</taxon>
        <taxon>Gilliamella</taxon>
    </lineage>
</organism>
<comment type="similarity">
    <text evidence="9">Belongs to the SecE/SEC61-gamma family.</text>
</comment>
<dbReference type="Proteomes" id="UP000199698">
    <property type="component" value="Unassembled WGS sequence"/>
</dbReference>
<dbReference type="InterPro" id="IPR001901">
    <property type="entry name" value="Translocase_SecE/Sec61-g"/>
</dbReference>
<evidence type="ECO:0000256" key="5">
    <source>
        <dbReference type="ARBA" id="ARBA00022927"/>
    </source>
</evidence>